<keyword evidence="2" id="KW-1185">Reference proteome</keyword>
<dbReference type="OrthoDB" id="10336148at2759"/>
<evidence type="ECO:0000313" key="2">
    <source>
        <dbReference type="Proteomes" id="UP000711996"/>
    </source>
</evidence>
<gene>
    <name evidence="1" type="ORF">CGCSCA2_v009438</name>
</gene>
<proteinExistence type="predicted"/>
<dbReference type="EMBL" id="QPMT01000032">
    <property type="protein sequence ID" value="KAF4854729.1"/>
    <property type="molecule type" value="Genomic_DNA"/>
</dbReference>
<comment type="caution">
    <text evidence="1">The sequence shown here is derived from an EMBL/GenBank/DDBJ whole genome shotgun (WGS) entry which is preliminary data.</text>
</comment>
<accession>A0A9P5EN17</accession>
<reference evidence="1" key="1">
    <citation type="submission" date="2019-06" db="EMBL/GenBank/DDBJ databases">
        <authorList>
            <person name="Gan P."/>
            <person name="Shirasu K."/>
        </authorList>
    </citation>
    <scope>NUCLEOTIDE SEQUENCE [LARGE SCALE GENOMIC DNA]</scope>
    <source>
        <strain evidence="1">CAD2</strain>
    </source>
</reference>
<protein>
    <submittedName>
        <fullName evidence="1">Uncharacterized protein</fullName>
    </submittedName>
</protein>
<dbReference type="Proteomes" id="UP000711996">
    <property type="component" value="Unassembled WGS sequence"/>
</dbReference>
<dbReference type="AlphaFoldDB" id="A0A9P5EN17"/>
<name>A0A9P5EN17_COLSI</name>
<evidence type="ECO:0000313" key="1">
    <source>
        <dbReference type="EMBL" id="KAF4854729.1"/>
    </source>
</evidence>
<organism evidence="1 2">
    <name type="scientific">Colletotrichum siamense</name>
    <name type="common">Anthracnose fungus</name>
    <dbReference type="NCBI Taxonomy" id="690259"/>
    <lineage>
        <taxon>Eukaryota</taxon>
        <taxon>Fungi</taxon>
        <taxon>Dikarya</taxon>
        <taxon>Ascomycota</taxon>
        <taxon>Pezizomycotina</taxon>
        <taxon>Sordariomycetes</taxon>
        <taxon>Hypocreomycetidae</taxon>
        <taxon>Glomerellales</taxon>
        <taxon>Glomerellaceae</taxon>
        <taxon>Colletotrichum</taxon>
        <taxon>Colletotrichum gloeosporioides species complex</taxon>
    </lineage>
</organism>
<sequence>MASHIIFETSFDEHEMEEGLCIFQYIHDLQSAASTDLVRDPDHSLLQARNSQLLCLHCFRRATVLPILPLSQRAIRYCKIIVFGKASENVSLPMMVQKLISPGSCVNT</sequence>